<keyword evidence="7 10" id="KW-1133">Transmembrane helix</keyword>
<comment type="similarity">
    <text evidence="3">Belongs to the nematode transthyretin-like family.</text>
</comment>
<dbReference type="SUPFAM" id="SSF81321">
    <property type="entry name" value="Family A G protein-coupled receptor-like"/>
    <property type="match status" value="1"/>
</dbReference>
<evidence type="ECO:0000256" key="4">
    <source>
        <dbReference type="ARBA" id="ARBA00022525"/>
    </source>
</evidence>
<evidence type="ECO:0000256" key="7">
    <source>
        <dbReference type="ARBA" id="ARBA00022989"/>
    </source>
</evidence>
<comment type="subcellular location">
    <subcellularLocation>
        <location evidence="1">Membrane</location>
    </subcellularLocation>
    <subcellularLocation>
        <location evidence="2">Secreted</location>
    </subcellularLocation>
</comment>
<dbReference type="GO" id="GO:0005576">
    <property type="term" value="C:extracellular region"/>
    <property type="evidence" value="ECO:0007669"/>
    <property type="project" value="UniProtKB-SubCell"/>
</dbReference>
<feature type="transmembrane region" description="Helical" evidence="10">
    <location>
        <begin position="308"/>
        <end position="332"/>
    </location>
</feature>
<keyword evidence="5 10" id="KW-0812">Transmembrane</keyword>
<name>A0AAV5V506_9BILA</name>
<keyword evidence="4" id="KW-0964">Secreted</keyword>
<evidence type="ECO:0000256" key="10">
    <source>
        <dbReference type="SAM" id="Phobius"/>
    </source>
</evidence>
<evidence type="ECO:0000259" key="11">
    <source>
        <dbReference type="PROSITE" id="PS50262"/>
    </source>
</evidence>
<organism evidence="12 13">
    <name type="scientific">Pristionchus fissidentatus</name>
    <dbReference type="NCBI Taxonomy" id="1538716"/>
    <lineage>
        <taxon>Eukaryota</taxon>
        <taxon>Metazoa</taxon>
        <taxon>Ecdysozoa</taxon>
        <taxon>Nematoda</taxon>
        <taxon>Chromadorea</taxon>
        <taxon>Rhabditida</taxon>
        <taxon>Rhabditina</taxon>
        <taxon>Diplogasteromorpha</taxon>
        <taxon>Diplogasteroidea</taxon>
        <taxon>Neodiplogasteridae</taxon>
        <taxon>Pristionchus</taxon>
    </lineage>
</organism>
<dbReference type="Proteomes" id="UP001432322">
    <property type="component" value="Unassembled WGS sequence"/>
</dbReference>
<feature type="transmembrane region" description="Helical" evidence="10">
    <location>
        <begin position="52"/>
        <end position="74"/>
    </location>
</feature>
<feature type="transmembrane region" description="Helical" evidence="10">
    <location>
        <begin position="144"/>
        <end position="164"/>
    </location>
</feature>
<dbReference type="PANTHER" id="PTHR46709">
    <property type="entry name" value="PROTEIN CBG23488-RELATED"/>
    <property type="match status" value="1"/>
</dbReference>
<gene>
    <name evidence="12" type="ORF">PFISCL1PPCAC_5953</name>
</gene>
<feature type="coiled-coil region" evidence="9">
    <location>
        <begin position="233"/>
        <end position="260"/>
    </location>
</feature>
<evidence type="ECO:0000256" key="3">
    <source>
        <dbReference type="ARBA" id="ARBA00010112"/>
    </source>
</evidence>
<feature type="transmembrane region" description="Helical" evidence="10">
    <location>
        <begin position="94"/>
        <end position="123"/>
    </location>
</feature>
<dbReference type="EMBL" id="BTSY01000002">
    <property type="protein sequence ID" value="GMT14656.1"/>
    <property type="molecule type" value="Genomic_DNA"/>
</dbReference>
<dbReference type="Pfam" id="PF01060">
    <property type="entry name" value="TTR-52"/>
    <property type="match status" value="1"/>
</dbReference>
<feature type="transmembrane region" description="Helical" evidence="10">
    <location>
        <begin position="352"/>
        <end position="374"/>
    </location>
</feature>
<dbReference type="InterPro" id="IPR001534">
    <property type="entry name" value="Transthyretin-like"/>
</dbReference>
<dbReference type="AlphaFoldDB" id="A0AAV5V506"/>
<sequence length="613" mass="68476">NSTTNETLCGYSEGNWSTQRFIIIFACSIVASVGVLCNLILLAVFRRSLPSSVFLAGLSLLDALLCLTYVLLFGVDASFNYLESQILFRLYHEYLKFVFFLCKVVQFAMPYMLILATLERFTWTAGDKMRHLLECLFSDQGRQVTAMAIILISVAFRLIVYFSFEISSFPLCPNLFASISPVPAEFIGHEYYMIFDLQIVTTLQTVIPFIVLLVLNAMIIIKMCGEKRDQGIINRMHAAAEEVRAEREAIQREKEEVCTQHMVKKASIIANNSTLPEHYVLMEVANGMVQESYNSKTNREKAIQLRNAVITMLVIVLSYLICNGLNLYLLYFEKFAPKALFEVDDPTISSNFYVALSDTVSISYMLSSAVRLFIYAKCNPKLRKELKQYLWGVEYVPTSDDDSMPMLQPFFKLPLKFILGSLLISAVIARPGTNDNYGQQFKTQSGADHTPAYSSNRGFDYGSGSTGSHKIGTGASGSHAIGSGAVPSFTDSVLTKSTEITGILMCGEEPARDVVVRLYRNTTEIIENLLTVVKTKDDGSFRIEGNTAGKGADETGIKGHRTFGFTVEDPMYVTLGRISRKPFDIGKLNIQMIYPGEKREMKFTNDMPLGAPI</sequence>
<proteinExistence type="inferred from homology"/>
<evidence type="ECO:0000256" key="9">
    <source>
        <dbReference type="SAM" id="Coils"/>
    </source>
</evidence>
<dbReference type="Gene3D" id="2.60.40.3330">
    <property type="match status" value="1"/>
</dbReference>
<feature type="transmembrane region" description="Helical" evidence="10">
    <location>
        <begin position="21"/>
        <end position="45"/>
    </location>
</feature>
<dbReference type="InterPro" id="IPR017452">
    <property type="entry name" value="GPCR_Rhodpsn_7TM"/>
</dbReference>
<dbReference type="GO" id="GO:0016020">
    <property type="term" value="C:membrane"/>
    <property type="evidence" value="ECO:0007669"/>
    <property type="project" value="UniProtKB-SubCell"/>
</dbReference>
<dbReference type="PROSITE" id="PS50262">
    <property type="entry name" value="G_PROTEIN_RECEP_F1_2"/>
    <property type="match status" value="1"/>
</dbReference>
<evidence type="ECO:0000256" key="1">
    <source>
        <dbReference type="ARBA" id="ARBA00004370"/>
    </source>
</evidence>
<evidence type="ECO:0000256" key="2">
    <source>
        <dbReference type="ARBA" id="ARBA00004613"/>
    </source>
</evidence>
<dbReference type="Gene3D" id="1.20.1070.10">
    <property type="entry name" value="Rhodopsin 7-helix transmembrane proteins"/>
    <property type="match status" value="1"/>
</dbReference>
<feature type="non-terminal residue" evidence="12">
    <location>
        <position position="1"/>
    </location>
</feature>
<reference evidence="12" key="1">
    <citation type="submission" date="2023-10" db="EMBL/GenBank/DDBJ databases">
        <title>Genome assembly of Pristionchus species.</title>
        <authorList>
            <person name="Yoshida K."/>
            <person name="Sommer R.J."/>
        </authorList>
    </citation>
    <scope>NUCLEOTIDE SEQUENCE</scope>
    <source>
        <strain evidence="12">RS5133</strain>
    </source>
</reference>
<keyword evidence="6" id="KW-0732">Signal</keyword>
<evidence type="ECO:0000313" key="13">
    <source>
        <dbReference type="Proteomes" id="UP001432322"/>
    </source>
</evidence>
<evidence type="ECO:0000256" key="5">
    <source>
        <dbReference type="ARBA" id="ARBA00022692"/>
    </source>
</evidence>
<keyword evidence="9" id="KW-0175">Coiled coil</keyword>
<dbReference type="GO" id="GO:0009986">
    <property type="term" value="C:cell surface"/>
    <property type="evidence" value="ECO:0007669"/>
    <property type="project" value="InterPro"/>
</dbReference>
<keyword evidence="13" id="KW-1185">Reference proteome</keyword>
<keyword evidence="8 10" id="KW-0472">Membrane</keyword>
<comment type="caution">
    <text evidence="12">The sequence shown here is derived from an EMBL/GenBank/DDBJ whole genome shotgun (WGS) entry which is preliminary data.</text>
</comment>
<dbReference type="PANTHER" id="PTHR46709:SF11">
    <property type="entry name" value="G-PROTEIN COUPLED RECEPTORS FAMILY 1 PROFILE DOMAIN-CONTAINING PROTEIN"/>
    <property type="match status" value="1"/>
</dbReference>
<evidence type="ECO:0000256" key="6">
    <source>
        <dbReference type="ARBA" id="ARBA00022729"/>
    </source>
</evidence>
<evidence type="ECO:0000313" key="12">
    <source>
        <dbReference type="EMBL" id="GMT14656.1"/>
    </source>
</evidence>
<dbReference type="InterPro" id="IPR038479">
    <property type="entry name" value="Transthyretin-like_sf"/>
</dbReference>
<evidence type="ECO:0000256" key="8">
    <source>
        <dbReference type="ARBA" id="ARBA00023136"/>
    </source>
</evidence>
<feature type="transmembrane region" description="Helical" evidence="10">
    <location>
        <begin position="199"/>
        <end position="221"/>
    </location>
</feature>
<protein>
    <recommendedName>
        <fullName evidence="11">G-protein coupled receptors family 1 profile domain-containing protein</fullName>
    </recommendedName>
</protein>
<accession>A0AAV5V506</accession>
<feature type="domain" description="G-protein coupled receptors family 1 profile" evidence="11">
    <location>
        <begin position="33"/>
        <end position="375"/>
    </location>
</feature>